<evidence type="ECO:0000313" key="2">
    <source>
        <dbReference type="EMBL" id="RPA59516.1"/>
    </source>
</evidence>
<evidence type="ECO:0008006" key="4">
    <source>
        <dbReference type="Google" id="ProtNLM"/>
    </source>
</evidence>
<comment type="caution">
    <text evidence="2">The sequence shown here is derived from an EMBL/GenBank/DDBJ whole genome shotgun (WGS) entry which is preliminary data.</text>
</comment>
<evidence type="ECO:0000313" key="3">
    <source>
        <dbReference type="Proteomes" id="UP000267536"/>
    </source>
</evidence>
<dbReference type="InterPro" id="IPR006311">
    <property type="entry name" value="TAT_signal"/>
</dbReference>
<feature type="signal peptide" evidence="1">
    <location>
        <begin position="1"/>
        <end position="21"/>
    </location>
</feature>
<keyword evidence="1" id="KW-0732">Signal</keyword>
<name>A0A3N4GFT9_9ACTN</name>
<dbReference type="RefSeq" id="WP_123930830.1">
    <property type="nucleotide sequence ID" value="NZ_JBPSDP010000008.1"/>
</dbReference>
<dbReference type="Proteomes" id="UP000267536">
    <property type="component" value="Unassembled WGS sequence"/>
</dbReference>
<organism evidence="2 3">
    <name type="scientific">Gordonia oryzae</name>
    <dbReference type="NCBI Taxonomy" id="2487349"/>
    <lineage>
        <taxon>Bacteria</taxon>
        <taxon>Bacillati</taxon>
        <taxon>Actinomycetota</taxon>
        <taxon>Actinomycetes</taxon>
        <taxon>Mycobacteriales</taxon>
        <taxon>Gordoniaceae</taxon>
        <taxon>Gordonia</taxon>
    </lineage>
</organism>
<gene>
    <name evidence="2" type="ORF">EF294_13690</name>
</gene>
<sequence length="116" mass="11686">MTLIGRRIIITCSALFLGALAAGMAAPAASAFTVSPYGNGALVTLTPGEAAAVHNAHVGGAVDAVTPGFGHSSSSGRTVGQSIEFQTGVSARYDRPLYAAAWGDPASPSWVIGTRR</sequence>
<dbReference type="PROSITE" id="PS51318">
    <property type="entry name" value="TAT"/>
    <property type="match status" value="1"/>
</dbReference>
<protein>
    <recommendedName>
        <fullName evidence="4">Lactococcin 972 family bacteriocin</fullName>
    </recommendedName>
</protein>
<evidence type="ECO:0000256" key="1">
    <source>
        <dbReference type="SAM" id="SignalP"/>
    </source>
</evidence>
<accession>A0A3N4GFT9</accession>
<proteinExistence type="predicted"/>
<keyword evidence="3" id="KW-1185">Reference proteome</keyword>
<feature type="chain" id="PRO_5039160185" description="Lactococcin 972 family bacteriocin" evidence="1">
    <location>
        <begin position="22"/>
        <end position="116"/>
    </location>
</feature>
<reference evidence="2 3" key="1">
    <citation type="submission" date="2018-11" db="EMBL/GenBank/DDBJ databases">
        <title>Draft genome sequence of Gordonia sp. RS15-1S isolated from rice stems.</title>
        <authorList>
            <person name="Muangham S."/>
        </authorList>
    </citation>
    <scope>NUCLEOTIDE SEQUENCE [LARGE SCALE GENOMIC DNA]</scope>
    <source>
        <strain evidence="2 3">RS15-1S</strain>
    </source>
</reference>
<dbReference type="AlphaFoldDB" id="A0A3N4GFT9"/>
<dbReference type="EMBL" id="RKMH01000009">
    <property type="protein sequence ID" value="RPA59516.1"/>
    <property type="molecule type" value="Genomic_DNA"/>
</dbReference>